<evidence type="ECO:0008006" key="4">
    <source>
        <dbReference type="Google" id="ProtNLM"/>
    </source>
</evidence>
<evidence type="ECO:0000313" key="3">
    <source>
        <dbReference type="Proteomes" id="UP000774326"/>
    </source>
</evidence>
<gene>
    <name evidence="2" type="ORF">WICPIJ_000356</name>
</gene>
<keyword evidence="1" id="KW-0732">Signal</keyword>
<dbReference type="AlphaFoldDB" id="A0A9P8QGM2"/>
<sequence length="145" mass="16409">MILFLFLMIEFCLEPETDDLILFDLLSNSVCDDLECNFFFLAFMMILPPEVLEPVNNPLNLLPVPEPEAPPPVPLEEVVEYLLAAFRFIILECSEGTVSPLFLKADNGTFLSRELCSSHRVLESMSSSELSSNSEMFNRSSMFIC</sequence>
<dbReference type="Proteomes" id="UP000774326">
    <property type="component" value="Unassembled WGS sequence"/>
</dbReference>
<keyword evidence="3" id="KW-1185">Reference proteome</keyword>
<reference evidence="2" key="1">
    <citation type="journal article" date="2021" name="Open Biol.">
        <title>Shared evolutionary footprints suggest mitochondrial oxidative damage underlies multiple complex I losses in fungi.</title>
        <authorList>
            <person name="Schikora-Tamarit M.A."/>
            <person name="Marcet-Houben M."/>
            <person name="Nosek J."/>
            <person name="Gabaldon T."/>
        </authorList>
    </citation>
    <scope>NUCLEOTIDE SEQUENCE</scope>
    <source>
        <strain evidence="2">CBS2887</strain>
    </source>
</reference>
<reference evidence="2" key="2">
    <citation type="submission" date="2021-01" db="EMBL/GenBank/DDBJ databases">
        <authorList>
            <person name="Schikora-Tamarit M.A."/>
        </authorList>
    </citation>
    <scope>NUCLEOTIDE SEQUENCE</scope>
    <source>
        <strain evidence="2">CBS2887</strain>
    </source>
</reference>
<evidence type="ECO:0000256" key="1">
    <source>
        <dbReference type="SAM" id="SignalP"/>
    </source>
</evidence>
<feature type="chain" id="PRO_5040303331" description="Secreted protein" evidence="1">
    <location>
        <begin position="16"/>
        <end position="145"/>
    </location>
</feature>
<feature type="signal peptide" evidence="1">
    <location>
        <begin position="1"/>
        <end position="15"/>
    </location>
</feature>
<proteinExistence type="predicted"/>
<organism evidence="2 3">
    <name type="scientific">Wickerhamomyces pijperi</name>
    <name type="common">Yeast</name>
    <name type="synonym">Pichia pijperi</name>
    <dbReference type="NCBI Taxonomy" id="599730"/>
    <lineage>
        <taxon>Eukaryota</taxon>
        <taxon>Fungi</taxon>
        <taxon>Dikarya</taxon>
        <taxon>Ascomycota</taxon>
        <taxon>Saccharomycotina</taxon>
        <taxon>Saccharomycetes</taxon>
        <taxon>Phaffomycetales</taxon>
        <taxon>Wickerhamomycetaceae</taxon>
        <taxon>Wickerhamomyces</taxon>
    </lineage>
</organism>
<dbReference type="EMBL" id="JAEUBG010000218">
    <property type="protein sequence ID" value="KAH3688665.1"/>
    <property type="molecule type" value="Genomic_DNA"/>
</dbReference>
<name>A0A9P8QGM2_WICPI</name>
<protein>
    <recommendedName>
        <fullName evidence="4">Secreted protein</fullName>
    </recommendedName>
</protein>
<accession>A0A9P8QGM2</accession>
<comment type="caution">
    <text evidence="2">The sequence shown here is derived from an EMBL/GenBank/DDBJ whole genome shotgun (WGS) entry which is preliminary data.</text>
</comment>
<evidence type="ECO:0000313" key="2">
    <source>
        <dbReference type="EMBL" id="KAH3688665.1"/>
    </source>
</evidence>